<gene>
    <name evidence="2" type="ORF">D0U04_04115</name>
    <name evidence="1" type="ORF">DJ93_1699</name>
</gene>
<accession>A0A090YM64</accession>
<organism evidence="1 3">
    <name type="scientific">Bacillus clarus</name>
    <dbReference type="NCBI Taxonomy" id="2338372"/>
    <lineage>
        <taxon>Bacteria</taxon>
        <taxon>Bacillati</taxon>
        <taxon>Bacillota</taxon>
        <taxon>Bacilli</taxon>
        <taxon>Bacillales</taxon>
        <taxon>Bacillaceae</taxon>
        <taxon>Bacillus</taxon>
        <taxon>Bacillus cereus group</taxon>
    </lineage>
</organism>
<evidence type="ECO:0000313" key="4">
    <source>
        <dbReference type="Proteomes" id="UP000264294"/>
    </source>
</evidence>
<evidence type="ECO:0000313" key="3">
    <source>
        <dbReference type="Proteomes" id="UP000029389"/>
    </source>
</evidence>
<name>A0A090YM64_9BACI</name>
<dbReference type="PATRIC" id="fig|1405.8.peg.1893"/>
<evidence type="ECO:0000313" key="2">
    <source>
        <dbReference type="EMBL" id="RFT68067.1"/>
    </source>
</evidence>
<dbReference type="EMBL" id="QVOD01000003">
    <property type="protein sequence ID" value="RFT68067.1"/>
    <property type="molecule type" value="Genomic_DNA"/>
</dbReference>
<evidence type="ECO:0000313" key="1">
    <source>
        <dbReference type="EMBL" id="KFM99534.1"/>
    </source>
</evidence>
<dbReference type="Proteomes" id="UP000264294">
    <property type="component" value="Unassembled WGS sequence"/>
</dbReference>
<comment type="caution">
    <text evidence="1">The sequence shown here is derived from an EMBL/GenBank/DDBJ whole genome shotgun (WGS) entry which is preliminary data.</text>
</comment>
<keyword evidence="4" id="KW-1185">Reference proteome</keyword>
<reference evidence="1 3" key="1">
    <citation type="submission" date="2014-04" db="EMBL/GenBank/DDBJ databases">
        <authorList>
            <person name="Bishop-Lilly K.A."/>
            <person name="Broomall S.M."/>
            <person name="Chain P.S."/>
            <person name="Chertkov O."/>
            <person name="Coyne S.R."/>
            <person name="Daligault H.E."/>
            <person name="Davenport K.W."/>
            <person name="Erkkila T."/>
            <person name="Frey K.G."/>
            <person name="Gibbons H.S."/>
            <person name="Gu W."/>
            <person name="Jaissle J."/>
            <person name="Johnson S.L."/>
            <person name="Koroleva G.I."/>
            <person name="Ladner J.T."/>
            <person name="Lo C.-C."/>
            <person name="Minogue T.D."/>
            <person name="Munk C."/>
            <person name="Palacios G.F."/>
            <person name="Redden C.L."/>
            <person name="Rosenzweig C.N."/>
            <person name="Scholz M.B."/>
            <person name="Teshima H."/>
            <person name="Xu Y."/>
        </authorList>
    </citation>
    <scope>NUCLEOTIDE SEQUENCE [LARGE SCALE GENOMIC DNA]</scope>
    <source>
        <strain evidence="1 3">BHP</strain>
    </source>
</reference>
<dbReference type="RefSeq" id="WP_042980364.1">
    <property type="nucleotide sequence ID" value="NZ_JMQC01000008.1"/>
</dbReference>
<protein>
    <submittedName>
        <fullName evidence="1">Uncharacterized protein</fullName>
    </submittedName>
</protein>
<dbReference type="AlphaFoldDB" id="A0A090YM64"/>
<sequence length="92" mass="10943">MDTTPLEILLNLIAQVEASKQMPTEAQINENLKRLRNEEWFQSLFAQYMRLFLENRDIRFIVGSAKLDQILHSAKKQRNFEETLLHLLKRKS</sequence>
<dbReference type="EMBL" id="JMQC01000008">
    <property type="protein sequence ID" value="KFM99534.1"/>
    <property type="molecule type" value="Genomic_DNA"/>
</dbReference>
<dbReference type="Proteomes" id="UP000029389">
    <property type="component" value="Unassembled WGS sequence"/>
</dbReference>
<proteinExistence type="predicted"/>
<reference evidence="2 4" key="2">
    <citation type="submission" date="2018-08" db="EMBL/GenBank/DDBJ databases">
        <title>Bacillus clarus sp. nov. strain PS00077A.</title>
        <authorList>
            <person name="Mendez Acevedo M."/>
            <person name="Carroll L."/>
            <person name="Mukherjee M."/>
            <person name="Wiedmann M."/>
            <person name="Kovac J."/>
        </authorList>
    </citation>
    <scope>NUCLEOTIDE SEQUENCE [LARGE SCALE GENOMIC DNA]</scope>
    <source>
        <strain evidence="2 4">PS00077A</strain>
    </source>
</reference>